<feature type="compositionally biased region" description="Pro residues" evidence="2">
    <location>
        <begin position="728"/>
        <end position="764"/>
    </location>
</feature>
<feature type="region of interest" description="Disordered" evidence="2">
    <location>
        <begin position="335"/>
        <end position="382"/>
    </location>
</feature>
<dbReference type="Proteomes" id="UP001549921">
    <property type="component" value="Unassembled WGS sequence"/>
</dbReference>
<organism evidence="4 5">
    <name type="scientific">Loxostege sticticalis</name>
    <name type="common">Beet webworm moth</name>
    <dbReference type="NCBI Taxonomy" id="481309"/>
    <lineage>
        <taxon>Eukaryota</taxon>
        <taxon>Metazoa</taxon>
        <taxon>Ecdysozoa</taxon>
        <taxon>Arthropoda</taxon>
        <taxon>Hexapoda</taxon>
        <taxon>Insecta</taxon>
        <taxon>Pterygota</taxon>
        <taxon>Neoptera</taxon>
        <taxon>Endopterygota</taxon>
        <taxon>Lepidoptera</taxon>
        <taxon>Glossata</taxon>
        <taxon>Ditrysia</taxon>
        <taxon>Pyraloidea</taxon>
        <taxon>Crambidae</taxon>
        <taxon>Pyraustinae</taxon>
        <taxon>Loxostege</taxon>
    </lineage>
</organism>
<feature type="region of interest" description="Disordered" evidence="2">
    <location>
        <begin position="640"/>
        <end position="668"/>
    </location>
</feature>
<evidence type="ECO:0000256" key="1">
    <source>
        <dbReference type="ARBA" id="ARBA00034497"/>
    </source>
</evidence>
<dbReference type="PANTHER" id="PTHR13199:SF11">
    <property type="entry name" value="PROTEIN ATOSSA"/>
    <property type="match status" value="1"/>
</dbReference>
<feature type="region of interest" description="Disordered" evidence="2">
    <location>
        <begin position="967"/>
        <end position="1000"/>
    </location>
</feature>
<evidence type="ECO:0000313" key="4">
    <source>
        <dbReference type="EMBL" id="KAL0809511.1"/>
    </source>
</evidence>
<dbReference type="AlphaFoldDB" id="A0ABD0S763"/>
<feature type="region of interest" description="Disordered" evidence="2">
    <location>
        <begin position="725"/>
        <end position="779"/>
    </location>
</feature>
<dbReference type="Pfam" id="PF13915">
    <property type="entry name" value="DUF4210"/>
    <property type="match status" value="1"/>
</dbReference>
<dbReference type="SMART" id="SM01177">
    <property type="entry name" value="DUF4210"/>
    <property type="match status" value="1"/>
</dbReference>
<protein>
    <recommendedName>
        <fullName evidence="3">Atos-like conserved domain-containing protein</fullName>
    </recommendedName>
</protein>
<dbReference type="InterPro" id="IPR051506">
    <property type="entry name" value="ATOS_Transcription_Regulators"/>
</dbReference>
<feature type="region of interest" description="Disordered" evidence="2">
    <location>
        <begin position="29"/>
        <end position="66"/>
    </location>
</feature>
<gene>
    <name evidence="4" type="ORF">ABMA28_011051</name>
</gene>
<dbReference type="PANTHER" id="PTHR13199">
    <property type="entry name" value="GH03947P"/>
    <property type="match status" value="1"/>
</dbReference>
<comment type="similarity">
    <text evidence="1">Belongs to the ATOS family.</text>
</comment>
<accession>A0ABD0S763</accession>
<evidence type="ECO:0000256" key="2">
    <source>
        <dbReference type="SAM" id="MobiDB-lite"/>
    </source>
</evidence>
<feature type="compositionally biased region" description="Low complexity" evidence="2">
    <location>
        <begin position="29"/>
        <end position="45"/>
    </location>
</feature>
<proteinExistence type="inferred from homology"/>
<feature type="compositionally biased region" description="Basic and acidic residues" evidence="2">
    <location>
        <begin position="987"/>
        <end position="998"/>
    </location>
</feature>
<dbReference type="InterPro" id="IPR033473">
    <property type="entry name" value="Atos-like_C"/>
</dbReference>
<dbReference type="Pfam" id="PF13889">
    <property type="entry name" value="Chromosome_seg"/>
    <property type="match status" value="1"/>
</dbReference>
<reference evidence="4 5" key="1">
    <citation type="submission" date="2024-06" db="EMBL/GenBank/DDBJ databases">
        <title>A chromosome-level genome assembly of beet webworm, Loxostege sticticalis.</title>
        <authorList>
            <person name="Zhang Y."/>
        </authorList>
    </citation>
    <scope>NUCLEOTIDE SEQUENCE [LARGE SCALE GENOMIC DNA]</scope>
    <source>
        <strain evidence="4">AQ028</strain>
        <tissue evidence="4">Male pupae</tissue>
    </source>
</reference>
<sequence length="1024" mass="114434">MHSCETLPSPPTSGPPLLQQLGRLIVRARSPAPRPRAVPLLAKRPSTSQQVHQTQPKPETEEPKPGVEAQLDNHVQALWNDQIPICIEVLLAPDCPDCLACISKPEGEATFDKQHTQQRALLLERWTMQALPNKPHDGPAFITSQWLLNAVRSQLHFSQLSAWLARLKAKPEENPSERRRKLSREACNYKKIEANCDEQELAEENRRLNIVYSIKIPGESYKMAEFSRPPTDHHFPITDIGDNVYLKVVLESLPRIDDIPTVKCTCQHRKEPVNIPEDLTGKLNDLTIGPRCSKYPSDHAAINSNIGTATRRLSIVSNPGSTEFLISSAEKEKKELVDDRMHTPCSENGKHKCNCDDESDGKDNHRSSTSISQEPKKLDERRLKEIAKYKRRLRKESKLKKLCDSTSSEGDGQKKETHTSIPILQAARFDRFRAIGCYRNQTYLTLPASRIETKSPFVEAVSIPPTEYKKTSTVSTQTDDFLCQCGSPLQTSCDGCSQNRLVRSDGTYDLASIDAETNGARRKCEDEGNALKKLKCDNPSSNITCDINDINLVRNSSVNDEVVKRPKLRRLFPIVGRLEKIVSDRFSQNTEKDMEELHLKNDDTVFSQPERQESKRQKTFSINEDYVLYEKCDYGTIDKFEETPSPNEDQGFKFPDPRKGQDALVPSPSEMDRFRWRFDSAASMVFHTKTGLPLTSSPAPLRRGNNCFDFDDSINGISGIKSALFHPISPPSPAPPSPASPSPSPAPCPPPAAPPAPAPAPPSPRGKKDAGPKLRIGPSTGLLGSFEESALKGRLEPVATVAGFTAELGASGAFCPPHRRLPVTVFFYAPGGTNAPYMGHINLGSNGYRVARSGTIQVSLFNPHGTLVKMFVVLYDLTCMPPMAKTFLRQRTLYMPAGADPPKNHMHKWLRYLIHLRFMTSKSGKLYLHTDIRIIVSRKADLDTATAHSLFRPIANSESVNECKRDSDNECEKRTPNRVFGGSGEFDSEKRRGMREIGYENQNGVSYELRSFTYAPENPKYSPR</sequence>
<feature type="compositionally biased region" description="Basic and acidic residues" evidence="2">
    <location>
        <begin position="335"/>
        <end position="366"/>
    </location>
</feature>
<dbReference type="InterPro" id="IPR025261">
    <property type="entry name" value="Atos-like_cons_dom"/>
</dbReference>
<dbReference type="EMBL" id="JBEDNZ010000028">
    <property type="protein sequence ID" value="KAL0809511.1"/>
    <property type="molecule type" value="Genomic_DNA"/>
</dbReference>
<feature type="domain" description="Atos-like conserved" evidence="3">
    <location>
        <begin position="782"/>
        <end position="838"/>
    </location>
</feature>
<evidence type="ECO:0000259" key="3">
    <source>
        <dbReference type="SMART" id="SM01177"/>
    </source>
</evidence>
<evidence type="ECO:0000313" key="5">
    <source>
        <dbReference type="Proteomes" id="UP001549921"/>
    </source>
</evidence>
<name>A0ABD0S763_LOXSC</name>
<comment type="caution">
    <text evidence="4">The sequence shown here is derived from an EMBL/GenBank/DDBJ whole genome shotgun (WGS) entry which is preliminary data.</text>
</comment>